<dbReference type="PROSITE" id="PS50850">
    <property type="entry name" value="MFS"/>
    <property type="match status" value="1"/>
</dbReference>
<reference evidence="9 10" key="1">
    <citation type="submission" date="2015-01" db="EMBL/GenBank/DDBJ databases">
        <title>The Genome Sequence of Exophiala oligosperma CBS72588.</title>
        <authorList>
            <consortium name="The Broad Institute Genomics Platform"/>
            <person name="Cuomo C."/>
            <person name="de Hoog S."/>
            <person name="Gorbushina A."/>
            <person name="Stielow B."/>
            <person name="Teixiera M."/>
            <person name="Abouelleil A."/>
            <person name="Chapman S.B."/>
            <person name="Priest M."/>
            <person name="Young S.K."/>
            <person name="Wortman J."/>
            <person name="Nusbaum C."/>
            <person name="Birren B."/>
        </authorList>
    </citation>
    <scope>NUCLEOTIDE SEQUENCE [LARGE SCALE GENOMIC DNA]</scope>
    <source>
        <strain evidence="9 10">CBS 72588</strain>
    </source>
</reference>
<feature type="domain" description="Major facilitator superfamily (MFS) profile" evidence="8">
    <location>
        <begin position="258"/>
        <end position="691"/>
    </location>
</feature>
<keyword evidence="5 7" id="KW-1133">Transmembrane helix</keyword>
<dbReference type="InterPro" id="IPR050360">
    <property type="entry name" value="MFS_Sugar_Transporters"/>
</dbReference>
<evidence type="ECO:0000259" key="8">
    <source>
        <dbReference type="PROSITE" id="PS50850"/>
    </source>
</evidence>
<dbReference type="EMBL" id="KN847335">
    <property type="protein sequence ID" value="KIW43971.1"/>
    <property type="molecule type" value="Genomic_DNA"/>
</dbReference>
<dbReference type="SUPFAM" id="SSF75304">
    <property type="entry name" value="Amidase signature (AS) enzymes"/>
    <property type="match status" value="1"/>
</dbReference>
<protein>
    <recommendedName>
        <fullName evidence="8">Major facilitator superfamily (MFS) profile domain-containing protein</fullName>
    </recommendedName>
</protein>
<keyword evidence="10" id="KW-1185">Reference proteome</keyword>
<comment type="subcellular location">
    <subcellularLocation>
        <location evidence="1">Membrane</location>
        <topology evidence="1">Multi-pass membrane protein</topology>
    </subcellularLocation>
</comment>
<evidence type="ECO:0000256" key="5">
    <source>
        <dbReference type="ARBA" id="ARBA00022989"/>
    </source>
</evidence>
<gene>
    <name evidence="9" type="ORF">PV06_05016</name>
</gene>
<dbReference type="PANTHER" id="PTHR48022:SF45">
    <property type="entry name" value="MAJOR FACILITATOR SUPERFAMILY (MFS) PROFILE DOMAIN-CONTAINING PROTEIN-RELATED"/>
    <property type="match status" value="1"/>
</dbReference>
<name>A0A0D2AW19_9EURO</name>
<dbReference type="SUPFAM" id="SSF103473">
    <property type="entry name" value="MFS general substrate transporter"/>
    <property type="match status" value="1"/>
</dbReference>
<dbReference type="InterPro" id="IPR023631">
    <property type="entry name" value="Amidase_dom"/>
</dbReference>
<dbReference type="PRINTS" id="PR00171">
    <property type="entry name" value="SUGRTRNSPORT"/>
</dbReference>
<keyword evidence="3" id="KW-0813">Transport</keyword>
<dbReference type="Pfam" id="PF01425">
    <property type="entry name" value="Amidase"/>
    <property type="match status" value="1"/>
</dbReference>
<evidence type="ECO:0000256" key="2">
    <source>
        <dbReference type="ARBA" id="ARBA00010992"/>
    </source>
</evidence>
<evidence type="ECO:0000256" key="7">
    <source>
        <dbReference type="SAM" id="Phobius"/>
    </source>
</evidence>
<dbReference type="InterPro" id="IPR003663">
    <property type="entry name" value="Sugar/inositol_transpt"/>
</dbReference>
<dbReference type="Pfam" id="PF00083">
    <property type="entry name" value="Sugar_tr"/>
    <property type="match status" value="1"/>
</dbReference>
<sequence length="750" mass="82021">MVSPGIPASFCGLYSLKPSYGRFPTCGLRDGLAGQEAVRNAIGPLATSLASVEMWTKAVLESEPWTGADPDCLPIPWRDIVVPEKLCFGRSHSQTSQGLLGNVKPLPPVTRALLQTKAALEAAGHTVFDFHIDEPLYTESLKFALYRSAAAEQLGTTLAKTQEPWPRGFGMFEAMATNPWPASSQYEFIYDDYTSLWNVLDYCATTLPVTHVSLEDARPEFEPRNQLETRIWKDYAVEDVIRCPVAFQLVGQRLNEEFGFNNGVGGSLVDLPSWVSTFPRIDTVNTTGSEKTENSRVQGTVIALYTLGALFGALSCIVLGDRLGRRKTVMLGALVHTLGSIIQASSFSLGQLIVGRLVSGLGFGAMSATAPNWQSECSKAAHRGSVVLLESLFISAGLAVQGWVCYGISHAGGAVTWRFPLALTGLFSLVVIFTMSQMPESPRWLIKKDRLEEAKRVLSALDDVSDDSPEVSTEVANIQESLRLTGQGHFREIFTNGPERLFHRTCLAAGGQVFQQMCGINALAFYLPTLYSQYLGLPAADSQILAASVFTFQTVCSPIGVLTVDRLGRRKLMVVSAIGMGCCMTIMTGTVSVPADKGAQIVSALMIFLFSMFFPTGFLGLTFLYASEIAPLSMRVPITSISTGTAWAFNFLVAEITPIGFATLKYRYFIIWACINLLLITPCVFFFWPETAGRTLEEVDNIFLESKTIFDPVRVAKRMPRNIHLQVSQDIHTETATGGSEKQEVVNKED</sequence>
<dbReference type="PANTHER" id="PTHR48022">
    <property type="entry name" value="PLASTIDIC GLUCOSE TRANSPORTER 4"/>
    <property type="match status" value="1"/>
</dbReference>
<evidence type="ECO:0000313" key="9">
    <source>
        <dbReference type="EMBL" id="KIW43971.1"/>
    </source>
</evidence>
<dbReference type="GeneID" id="27357090"/>
<feature type="transmembrane region" description="Helical" evidence="7">
    <location>
        <begin position="302"/>
        <end position="320"/>
    </location>
</feature>
<dbReference type="InterPro" id="IPR036259">
    <property type="entry name" value="MFS_trans_sf"/>
</dbReference>
<dbReference type="VEuPathDB" id="FungiDB:PV06_05016"/>
<proteinExistence type="inferred from homology"/>
<feature type="transmembrane region" description="Helical" evidence="7">
    <location>
        <begin position="572"/>
        <end position="595"/>
    </location>
</feature>
<keyword evidence="6 7" id="KW-0472">Membrane</keyword>
<dbReference type="RefSeq" id="XP_016264187.1">
    <property type="nucleotide sequence ID" value="XM_016405981.1"/>
</dbReference>
<evidence type="ECO:0000256" key="3">
    <source>
        <dbReference type="ARBA" id="ARBA00022448"/>
    </source>
</evidence>
<keyword evidence="4 7" id="KW-0812">Transmembrane</keyword>
<dbReference type="Proteomes" id="UP000053342">
    <property type="component" value="Unassembled WGS sequence"/>
</dbReference>
<dbReference type="AlphaFoldDB" id="A0A0D2AW19"/>
<dbReference type="HOGENOM" id="CLU_370894_0_0_1"/>
<feature type="transmembrane region" description="Helical" evidence="7">
    <location>
        <begin position="415"/>
        <end position="435"/>
    </location>
</feature>
<dbReference type="InterPro" id="IPR020846">
    <property type="entry name" value="MFS_dom"/>
</dbReference>
<feature type="transmembrane region" description="Helical" evidence="7">
    <location>
        <begin position="638"/>
        <end position="662"/>
    </location>
</feature>
<feature type="transmembrane region" description="Helical" evidence="7">
    <location>
        <begin position="385"/>
        <end position="409"/>
    </location>
</feature>
<dbReference type="NCBIfam" id="TIGR00879">
    <property type="entry name" value="SP"/>
    <property type="match status" value="1"/>
</dbReference>
<dbReference type="PROSITE" id="PS00216">
    <property type="entry name" value="SUGAR_TRANSPORT_1"/>
    <property type="match status" value="1"/>
</dbReference>
<dbReference type="Gene3D" id="1.20.1250.20">
    <property type="entry name" value="MFS general substrate transporter like domains"/>
    <property type="match status" value="1"/>
</dbReference>
<dbReference type="GO" id="GO:0005351">
    <property type="term" value="F:carbohydrate:proton symporter activity"/>
    <property type="evidence" value="ECO:0007669"/>
    <property type="project" value="TreeGrafter"/>
</dbReference>
<dbReference type="OrthoDB" id="6133115at2759"/>
<evidence type="ECO:0000313" key="10">
    <source>
        <dbReference type="Proteomes" id="UP000053342"/>
    </source>
</evidence>
<dbReference type="InterPro" id="IPR005829">
    <property type="entry name" value="Sugar_transporter_CS"/>
</dbReference>
<feature type="transmembrane region" description="Helical" evidence="7">
    <location>
        <begin position="329"/>
        <end position="347"/>
    </location>
</feature>
<dbReference type="InterPro" id="IPR005828">
    <property type="entry name" value="MFS_sugar_transport-like"/>
</dbReference>
<dbReference type="Gene3D" id="3.90.1300.10">
    <property type="entry name" value="Amidase signature (AS) domain"/>
    <property type="match status" value="1"/>
</dbReference>
<evidence type="ECO:0000256" key="1">
    <source>
        <dbReference type="ARBA" id="ARBA00004141"/>
    </source>
</evidence>
<evidence type="ECO:0000256" key="6">
    <source>
        <dbReference type="ARBA" id="ARBA00023136"/>
    </source>
</evidence>
<comment type="similarity">
    <text evidence="2">Belongs to the major facilitator superfamily. Sugar transporter (TC 2.A.1.1) family.</text>
</comment>
<dbReference type="InterPro" id="IPR036928">
    <property type="entry name" value="AS_sf"/>
</dbReference>
<organism evidence="9 10">
    <name type="scientific">Exophiala oligosperma</name>
    <dbReference type="NCBI Taxonomy" id="215243"/>
    <lineage>
        <taxon>Eukaryota</taxon>
        <taxon>Fungi</taxon>
        <taxon>Dikarya</taxon>
        <taxon>Ascomycota</taxon>
        <taxon>Pezizomycotina</taxon>
        <taxon>Eurotiomycetes</taxon>
        <taxon>Chaetothyriomycetidae</taxon>
        <taxon>Chaetothyriales</taxon>
        <taxon>Herpotrichiellaceae</taxon>
        <taxon>Exophiala</taxon>
    </lineage>
</organism>
<evidence type="ECO:0000256" key="4">
    <source>
        <dbReference type="ARBA" id="ARBA00022692"/>
    </source>
</evidence>
<feature type="transmembrane region" description="Helical" evidence="7">
    <location>
        <begin position="601"/>
        <end position="626"/>
    </location>
</feature>
<feature type="transmembrane region" description="Helical" evidence="7">
    <location>
        <begin position="668"/>
        <end position="688"/>
    </location>
</feature>
<accession>A0A0D2AW19</accession>
<dbReference type="GO" id="GO:0016020">
    <property type="term" value="C:membrane"/>
    <property type="evidence" value="ECO:0007669"/>
    <property type="project" value="UniProtKB-SubCell"/>
</dbReference>